<evidence type="ECO:0000256" key="2">
    <source>
        <dbReference type="SAM" id="Phobius"/>
    </source>
</evidence>
<dbReference type="HOGENOM" id="CLU_2697244_0_0_11"/>
<evidence type="ECO:0000313" key="4">
    <source>
        <dbReference type="Proteomes" id="UP000007517"/>
    </source>
</evidence>
<name>H6RS67_BLASD</name>
<dbReference type="RefSeq" id="WP_014377140.1">
    <property type="nucleotide sequence ID" value="NC_016943.1"/>
</dbReference>
<organism evidence="3 4">
    <name type="scientific">Blastococcus saxobsidens (strain DD2)</name>
    <dbReference type="NCBI Taxonomy" id="1146883"/>
    <lineage>
        <taxon>Bacteria</taxon>
        <taxon>Bacillati</taxon>
        <taxon>Actinomycetota</taxon>
        <taxon>Actinomycetes</taxon>
        <taxon>Geodermatophilales</taxon>
        <taxon>Geodermatophilaceae</taxon>
        <taxon>Blastococcus</taxon>
    </lineage>
</organism>
<feature type="compositionally biased region" description="Basic and acidic residues" evidence="1">
    <location>
        <begin position="1"/>
        <end position="15"/>
    </location>
</feature>
<keyword evidence="2" id="KW-0472">Membrane</keyword>
<gene>
    <name evidence="3" type="ordered locus">BLASA_3393</name>
</gene>
<keyword evidence="2" id="KW-0812">Transmembrane</keyword>
<dbReference type="KEGG" id="bsd:BLASA_3393"/>
<keyword evidence="2" id="KW-1133">Transmembrane helix</keyword>
<keyword evidence="4" id="KW-1185">Reference proteome</keyword>
<evidence type="ECO:0000256" key="1">
    <source>
        <dbReference type="SAM" id="MobiDB-lite"/>
    </source>
</evidence>
<reference evidence="3 4" key="1">
    <citation type="journal article" date="2012" name="J. Bacteriol.">
        <title>Genome Sequence of Blastococcus saxobsidens DD2, a Stone-Inhabiting Bacterium.</title>
        <authorList>
            <person name="Chouaia B."/>
            <person name="Crotti E."/>
            <person name="Brusetti L."/>
            <person name="Daffonchio D."/>
            <person name="Essoussi I."/>
            <person name="Nouioui I."/>
            <person name="Sbissi I."/>
            <person name="Ghodhbane-Gtari F."/>
            <person name="Gtari M."/>
            <person name="Vacherie B."/>
            <person name="Barbe V."/>
            <person name="Medigue C."/>
            <person name="Gury J."/>
            <person name="Pujic P."/>
            <person name="Normand P."/>
        </authorList>
    </citation>
    <scope>NUCLEOTIDE SEQUENCE [LARGE SCALE GENOMIC DNA]</scope>
    <source>
        <strain evidence="3 4">DD2</strain>
    </source>
</reference>
<dbReference type="AlphaFoldDB" id="H6RS67"/>
<feature type="region of interest" description="Disordered" evidence="1">
    <location>
        <begin position="1"/>
        <end position="23"/>
    </location>
</feature>
<proteinExistence type="predicted"/>
<protein>
    <submittedName>
        <fullName evidence="3">Uncharacterized protein</fullName>
    </submittedName>
</protein>
<reference evidence="4" key="2">
    <citation type="submission" date="2012-02" db="EMBL/GenBank/DDBJ databases">
        <title>Complete genome sequence of Blastococcus saxobsidens strain DD2.</title>
        <authorList>
            <person name="Genoscope."/>
        </authorList>
    </citation>
    <scope>NUCLEOTIDE SEQUENCE [LARGE SCALE GENOMIC DNA]</scope>
    <source>
        <strain evidence="4">DD2</strain>
    </source>
</reference>
<dbReference type="EMBL" id="FO117623">
    <property type="protein sequence ID" value="CCG04261.1"/>
    <property type="molecule type" value="Genomic_DNA"/>
</dbReference>
<accession>H6RS67</accession>
<feature type="transmembrane region" description="Helical" evidence="2">
    <location>
        <begin position="28"/>
        <end position="47"/>
    </location>
</feature>
<dbReference type="Proteomes" id="UP000007517">
    <property type="component" value="Chromosome"/>
</dbReference>
<evidence type="ECO:0000313" key="3">
    <source>
        <dbReference type="EMBL" id="CCG04261.1"/>
    </source>
</evidence>
<sequence length="73" mass="7552">MSHPDDHGRNDRPEEAGGTPEGRRRGRILIPLVILLVIAAIFAYILLVGLSNDDAAEDIGAPAPAPVVATAAG</sequence>